<name>A0ACC2ZUR0_9EURO</name>
<comment type="caution">
    <text evidence="1">The sequence shown here is derived from an EMBL/GenBank/DDBJ whole genome shotgun (WGS) entry which is preliminary data.</text>
</comment>
<gene>
    <name evidence="1" type="ORF">H2198_009349</name>
</gene>
<proteinExistence type="predicted"/>
<organism evidence="1 2">
    <name type="scientific">Neophaeococcomyces mojaviensis</name>
    <dbReference type="NCBI Taxonomy" id="3383035"/>
    <lineage>
        <taxon>Eukaryota</taxon>
        <taxon>Fungi</taxon>
        <taxon>Dikarya</taxon>
        <taxon>Ascomycota</taxon>
        <taxon>Pezizomycotina</taxon>
        <taxon>Eurotiomycetes</taxon>
        <taxon>Chaetothyriomycetidae</taxon>
        <taxon>Chaetothyriales</taxon>
        <taxon>Chaetothyriales incertae sedis</taxon>
        <taxon>Neophaeococcomyces</taxon>
    </lineage>
</organism>
<reference evidence="1" key="1">
    <citation type="submission" date="2022-10" db="EMBL/GenBank/DDBJ databases">
        <title>Culturing micro-colonial fungi from biological soil crusts in the Mojave desert and describing Neophaeococcomyces mojavensis, and introducing the new genera and species Taxawa tesnikishii.</title>
        <authorList>
            <person name="Kurbessoian T."/>
            <person name="Stajich J.E."/>
        </authorList>
    </citation>
    <scope>NUCLEOTIDE SEQUENCE</scope>
    <source>
        <strain evidence="1">JES_112</strain>
    </source>
</reference>
<sequence>MEEGANNNNNDGLRPISTPNLASRFPSLRRLNSTEAYRHRSLPAEPSSGSDGGSETTFAVLYDDGPDYHVGHYDESGSLGTGQRPDSQTSFAPSFRTRDSRIFSDEHEIERNPDLLANQRLLAEGYMNNDPYMDQPLTPQFNMYSQETLTSNNPYRNGYPNEKSALQMPESERPISSHSHQSWCTCDDDHGHGHAHGHGHGHDTKGPNFDVEAQKEPSTPTPFLTDEKKGPPKGGPPGPGGPGAKGPGGPGGPPGGGPPGLPPFPPGFPEEFKVQFDGPDDQLNPKNWPSKKKWAATACIASFTFLSPLASSMIAPALDQIMEDFNITAQLEAQITLSIFVLAYAIGPMLLGPLSELYGRVWVSQLSNVFFLIFNTLCGFSQSKSQLMAFRFLAGIGGSAPLAIGGGVLGDIFKPEERGKAMGLYALGPLLGPAVGPLVGGWVAEYSTWRWMFYATSIVNLVILVVGFIYFKETYAPYLLHLKAKRIRKETGNEKYRAPGEDDLHMPVWKKVVHTMGRAFKMLFTQPIVQVMALYMAFSYGILYLLLSTYPRLWKQQYGQSSGMAGLNYLSLGLGFFFGAPFCGKVNDIIYKKLKEKTKDGKGQPEFRMPLVIFVSTLVPIGLLIYGWGANARAHWIVPNIGAFLFAIGTIAAFQCVTTYLVDTFMRFAVSAVAAVTVLRSLFGFVFPIFAPNMYDALGYGWGNTVLAIAAVGIGLPTPALLWLYGHKLRARSSFAQMASKPPPGMGKPGAGGPPGMKGPGSGPGPAGAGPAKKGPANAAPKGPPTQ</sequence>
<protein>
    <submittedName>
        <fullName evidence="1">Uncharacterized protein</fullName>
    </submittedName>
</protein>
<dbReference type="Proteomes" id="UP001172386">
    <property type="component" value="Unassembled WGS sequence"/>
</dbReference>
<evidence type="ECO:0000313" key="1">
    <source>
        <dbReference type="EMBL" id="KAJ9651375.1"/>
    </source>
</evidence>
<keyword evidence="2" id="KW-1185">Reference proteome</keyword>
<accession>A0ACC2ZUR0</accession>
<evidence type="ECO:0000313" key="2">
    <source>
        <dbReference type="Proteomes" id="UP001172386"/>
    </source>
</evidence>
<dbReference type="EMBL" id="JAPDRQ010000261">
    <property type="protein sequence ID" value="KAJ9651375.1"/>
    <property type="molecule type" value="Genomic_DNA"/>
</dbReference>